<dbReference type="InterPro" id="IPR032344">
    <property type="entry name" value="DUF4862"/>
</dbReference>
<sequence length="315" mass="32952">MNTALPAALVGAYAALPSTRADQERFYEGLAGREIADGLEIPYRDGLGEDVPWLAAQVRGRFTRSVITLIPGTMARVGASGTFGLASADPDGRQAALGFLREARTAAEELNQLTGEQSVSVLHIHTAPSTTAVAEMFARSLDEITASGPAAGAWSTRLVLEHCDAYAPGVPGEKRFLPLEAEIRLARQGGIGIAVNWGRSAIEAQDPGRPLAQITRLASEGLLEGVMFSGAGPAANAYGGPWADAHLPLAEDEPTSLMDADEVRRCLRAAEGTIAYAGAKIQVPGDATVDERLAMVGRLMRLLPARGTATAAGSR</sequence>
<evidence type="ECO:0000313" key="1">
    <source>
        <dbReference type="EMBL" id="WLQ60315.1"/>
    </source>
</evidence>
<keyword evidence="2" id="KW-1185">Reference proteome</keyword>
<accession>A0ABY9IYD6</accession>
<dbReference type="Proteomes" id="UP001235744">
    <property type="component" value="Chromosome"/>
</dbReference>
<dbReference type="RefSeq" id="WP_306069388.1">
    <property type="nucleotide sequence ID" value="NZ_CP120988.1"/>
</dbReference>
<reference evidence="1 2" key="1">
    <citation type="submission" date="2023-03" db="EMBL/GenBank/DDBJ databases">
        <title>Isolation and description of six Streptomyces strains from soil environments, able to metabolize different microbial glucans.</title>
        <authorList>
            <person name="Widen T."/>
            <person name="Larsbrink J."/>
        </authorList>
    </citation>
    <scope>NUCLEOTIDE SEQUENCE [LARGE SCALE GENOMIC DNA]</scope>
    <source>
        <strain evidence="1 2">Alt2</strain>
    </source>
</reference>
<protein>
    <submittedName>
        <fullName evidence="1">DUF4862 family protein</fullName>
    </submittedName>
</protein>
<dbReference type="InterPro" id="IPR036237">
    <property type="entry name" value="Xyl_isomerase-like_sf"/>
</dbReference>
<dbReference type="Pfam" id="PF16154">
    <property type="entry name" value="DUF4862"/>
    <property type="match status" value="1"/>
</dbReference>
<name>A0ABY9IYD6_9ACTN</name>
<organism evidence="1 2">
    <name type="scientific">Streptomyces poriferorum</name>
    <dbReference type="NCBI Taxonomy" id="2798799"/>
    <lineage>
        <taxon>Bacteria</taxon>
        <taxon>Bacillati</taxon>
        <taxon>Actinomycetota</taxon>
        <taxon>Actinomycetes</taxon>
        <taxon>Kitasatosporales</taxon>
        <taxon>Streptomycetaceae</taxon>
        <taxon>Streptomyces</taxon>
    </lineage>
</organism>
<dbReference type="EMBL" id="CP120988">
    <property type="protein sequence ID" value="WLQ60315.1"/>
    <property type="molecule type" value="Genomic_DNA"/>
</dbReference>
<evidence type="ECO:0000313" key="2">
    <source>
        <dbReference type="Proteomes" id="UP001235744"/>
    </source>
</evidence>
<gene>
    <name evidence="1" type="ORF">P8A19_35025</name>
</gene>
<proteinExistence type="predicted"/>
<dbReference type="SUPFAM" id="SSF51658">
    <property type="entry name" value="Xylose isomerase-like"/>
    <property type="match status" value="1"/>
</dbReference>